<accession>A0A8S5VAE6</accession>
<dbReference type="InterPro" id="IPR021229">
    <property type="entry name" value="DUF2800"/>
</dbReference>
<dbReference type="Pfam" id="PF10926">
    <property type="entry name" value="DUF2800"/>
    <property type="match status" value="1"/>
</dbReference>
<proteinExistence type="predicted"/>
<organism evidence="2">
    <name type="scientific">Siphoviridae sp. ct6bU4</name>
    <dbReference type="NCBI Taxonomy" id="2825344"/>
    <lineage>
        <taxon>Viruses</taxon>
        <taxon>Duplodnaviria</taxon>
        <taxon>Heunggongvirae</taxon>
        <taxon>Uroviricota</taxon>
        <taxon>Caudoviricetes</taxon>
    </lineage>
</organism>
<evidence type="ECO:0008006" key="3">
    <source>
        <dbReference type="Google" id="ProtNLM"/>
    </source>
</evidence>
<feature type="compositionally biased region" description="Basic and acidic residues" evidence="1">
    <location>
        <begin position="374"/>
        <end position="387"/>
    </location>
</feature>
<evidence type="ECO:0000313" key="2">
    <source>
        <dbReference type="EMBL" id="DAG03670.1"/>
    </source>
</evidence>
<sequence length="395" mass="43834">MPTKHATLGPSSAARWLTCTASVEMAQKAPPPKESDFAREGTIAHSLAEVEARREFRLPGHETYETDLENVYSELLEHLGGDLEAAEREYDVMQDYVAWYLDILAEAKGSDGALLLEQRLATGIKGCWGTSDAVIIRGDLVHVIDLKYGRGVEVSPVENPQFMLYALGALRAYRDMLEETRRVKMTVFQPRINNVDTWEITVEDLEAWRDKVARPAARKALTGENTEFAPSESACKFCPAAGICKPRAESITAVAFGTDPNIISLEDRAGYLARLGEIKSWVKHMEETSLELAYERGETIPGWKVVRSGSRRVIADVDAASERLQAAGYEESQFTTRKMAGVTDLDRLVGKKNLPAVLGDALQLTEGRPSLVPESDRRKAISKKQEVEELFTDET</sequence>
<dbReference type="EMBL" id="BK016234">
    <property type="protein sequence ID" value="DAG03670.1"/>
    <property type="molecule type" value="Genomic_DNA"/>
</dbReference>
<name>A0A8S5VAE6_9CAUD</name>
<feature type="region of interest" description="Disordered" evidence="1">
    <location>
        <begin position="370"/>
        <end position="395"/>
    </location>
</feature>
<evidence type="ECO:0000256" key="1">
    <source>
        <dbReference type="SAM" id="MobiDB-lite"/>
    </source>
</evidence>
<protein>
    <recommendedName>
        <fullName evidence="3">DUF2800 domain-containing protein</fullName>
    </recommendedName>
</protein>
<reference evidence="2" key="1">
    <citation type="journal article" date="2021" name="Proc. Natl. Acad. Sci. U.S.A.">
        <title>A Catalog of Tens of Thousands of Viruses from Human Metagenomes Reveals Hidden Associations with Chronic Diseases.</title>
        <authorList>
            <person name="Tisza M.J."/>
            <person name="Buck C.B."/>
        </authorList>
    </citation>
    <scope>NUCLEOTIDE SEQUENCE</scope>
    <source>
        <strain evidence="2">Ct6bU4</strain>
    </source>
</reference>
<dbReference type="Gene3D" id="3.90.320.10">
    <property type="match status" value="1"/>
</dbReference>
<dbReference type="InterPro" id="IPR011604">
    <property type="entry name" value="PDDEXK-like_dom_sf"/>
</dbReference>